<evidence type="ECO:0000313" key="5">
    <source>
        <dbReference type="Proteomes" id="UP000799439"/>
    </source>
</evidence>
<organism evidence="4 5">
    <name type="scientific">Myriangium duriaei CBS 260.36</name>
    <dbReference type="NCBI Taxonomy" id="1168546"/>
    <lineage>
        <taxon>Eukaryota</taxon>
        <taxon>Fungi</taxon>
        <taxon>Dikarya</taxon>
        <taxon>Ascomycota</taxon>
        <taxon>Pezizomycotina</taxon>
        <taxon>Dothideomycetes</taxon>
        <taxon>Dothideomycetidae</taxon>
        <taxon>Myriangiales</taxon>
        <taxon>Myriangiaceae</taxon>
        <taxon>Myriangium</taxon>
    </lineage>
</organism>
<dbReference type="Gene3D" id="3.40.50.720">
    <property type="entry name" value="NAD(P)-binding Rossmann-like Domain"/>
    <property type="match status" value="1"/>
</dbReference>
<dbReference type="GO" id="GO:0016491">
    <property type="term" value="F:oxidoreductase activity"/>
    <property type="evidence" value="ECO:0007669"/>
    <property type="project" value="UniProtKB-KW"/>
</dbReference>
<dbReference type="Proteomes" id="UP000799439">
    <property type="component" value="Unassembled WGS sequence"/>
</dbReference>
<keyword evidence="2" id="KW-0560">Oxidoreductase</keyword>
<keyword evidence="1" id="KW-0521">NADP</keyword>
<protein>
    <submittedName>
        <fullName evidence="4">NAD(P)-binding protein</fullName>
    </submittedName>
</protein>
<evidence type="ECO:0000256" key="2">
    <source>
        <dbReference type="ARBA" id="ARBA00023002"/>
    </source>
</evidence>
<feature type="domain" description="NmrA-like" evidence="3">
    <location>
        <begin position="4"/>
        <end position="237"/>
    </location>
</feature>
<sequence>MSIKHVAVFGGTGNLGPDVVNQLVRNGFRVTVLSRTSDRPSGLEEAAKVIRTDYSDADSVQNALKGIDAFVSLAGPASMSQQRQLIDQAISSGAKHIIPSEFGCDTTNEHAAKLAVFKDKVEVQAYLKELAAQDRVSYTLLMTGGFLDWGVRQSFLINPNGTTRLWDGGEREFSATLLADIGQAVASILKTPEAYKNRAVRINSAKVTQNKLLALARKTTGREFPTEQASTDEQFKHSLEVLKSGQGNIRAAILGLLMKAIYDPAYGSSFKEDESAKLGVKVLSESELEQVVGKAVAA</sequence>
<dbReference type="CDD" id="cd05259">
    <property type="entry name" value="PCBER_SDR_a"/>
    <property type="match status" value="1"/>
</dbReference>
<gene>
    <name evidence="4" type="ORF">K461DRAFT_275186</name>
</gene>
<dbReference type="InterPro" id="IPR045312">
    <property type="entry name" value="PCBER-like"/>
</dbReference>
<dbReference type="InterPro" id="IPR036291">
    <property type="entry name" value="NAD(P)-bd_dom_sf"/>
</dbReference>
<dbReference type="PANTHER" id="PTHR47706">
    <property type="entry name" value="NMRA-LIKE FAMILY PROTEIN"/>
    <property type="match status" value="1"/>
</dbReference>
<dbReference type="EMBL" id="ML996082">
    <property type="protein sequence ID" value="KAF2156095.1"/>
    <property type="molecule type" value="Genomic_DNA"/>
</dbReference>
<proteinExistence type="predicted"/>
<dbReference type="InterPro" id="IPR008030">
    <property type="entry name" value="NmrA-like"/>
</dbReference>
<evidence type="ECO:0000256" key="1">
    <source>
        <dbReference type="ARBA" id="ARBA00022857"/>
    </source>
</evidence>
<dbReference type="SUPFAM" id="SSF51735">
    <property type="entry name" value="NAD(P)-binding Rossmann-fold domains"/>
    <property type="match status" value="1"/>
</dbReference>
<dbReference type="Pfam" id="PF05368">
    <property type="entry name" value="NmrA"/>
    <property type="match status" value="1"/>
</dbReference>
<name>A0A9P4J8L7_9PEZI</name>
<accession>A0A9P4J8L7</accession>
<comment type="caution">
    <text evidence="4">The sequence shown here is derived from an EMBL/GenBank/DDBJ whole genome shotgun (WGS) entry which is preliminary data.</text>
</comment>
<reference evidence="4" key="1">
    <citation type="journal article" date="2020" name="Stud. Mycol.">
        <title>101 Dothideomycetes genomes: a test case for predicting lifestyles and emergence of pathogens.</title>
        <authorList>
            <person name="Haridas S."/>
            <person name="Albert R."/>
            <person name="Binder M."/>
            <person name="Bloem J."/>
            <person name="Labutti K."/>
            <person name="Salamov A."/>
            <person name="Andreopoulos B."/>
            <person name="Baker S."/>
            <person name="Barry K."/>
            <person name="Bills G."/>
            <person name="Bluhm B."/>
            <person name="Cannon C."/>
            <person name="Castanera R."/>
            <person name="Culley D."/>
            <person name="Daum C."/>
            <person name="Ezra D."/>
            <person name="Gonzalez J."/>
            <person name="Henrissat B."/>
            <person name="Kuo A."/>
            <person name="Liang C."/>
            <person name="Lipzen A."/>
            <person name="Lutzoni F."/>
            <person name="Magnuson J."/>
            <person name="Mondo S."/>
            <person name="Nolan M."/>
            <person name="Ohm R."/>
            <person name="Pangilinan J."/>
            <person name="Park H.-J."/>
            <person name="Ramirez L."/>
            <person name="Alfaro M."/>
            <person name="Sun H."/>
            <person name="Tritt A."/>
            <person name="Yoshinaga Y."/>
            <person name="Zwiers L.-H."/>
            <person name="Turgeon B."/>
            <person name="Goodwin S."/>
            <person name="Spatafora J."/>
            <person name="Crous P."/>
            <person name="Grigoriev I."/>
        </authorList>
    </citation>
    <scope>NUCLEOTIDE SEQUENCE</scope>
    <source>
        <strain evidence="4">CBS 260.36</strain>
    </source>
</reference>
<dbReference type="InterPro" id="IPR051609">
    <property type="entry name" value="NmrA/Isoflavone_reductase-like"/>
</dbReference>
<evidence type="ECO:0000259" key="3">
    <source>
        <dbReference type="Pfam" id="PF05368"/>
    </source>
</evidence>
<dbReference type="PANTHER" id="PTHR47706:SF1">
    <property type="entry name" value="CIPA-LIKE, PUTATIVE (AFU_ORTHOLOGUE AFUA_1G12460)-RELATED"/>
    <property type="match status" value="1"/>
</dbReference>
<dbReference type="OrthoDB" id="9974981at2759"/>
<dbReference type="AlphaFoldDB" id="A0A9P4J8L7"/>
<evidence type="ECO:0000313" key="4">
    <source>
        <dbReference type="EMBL" id="KAF2156095.1"/>
    </source>
</evidence>
<keyword evidence="5" id="KW-1185">Reference proteome</keyword>